<dbReference type="EMBL" id="PYMJ01000039">
    <property type="protein sequence ID" value="PSU44937.1"/>
    <property type="molecule type" value="Genomic_DNA"/>
</dbReference>
<dbReference type="OrthoDB" id="5815307at2"/>
<reference evidence="2 3" key="1">
    <citation type="submission" date="2018-01" db="EMBL/GenBank/DDBJ databases">
        <title>Whole genome sequencing of Histamine producing bacteria.</title>
        <authorList>
            <person name="Butler K."/>
        </authorList>
    </citation>
    <scope>NUCLEOTIDE SEQUENCE [LARGE SCALE GENOMIC DNA]</scope>
    <source>
        <strain evidence="2 3">JCM 12947</strain>
    </source>
</reference>
<organism evidence="2 3">
    <name type="scientific">Photobacterium frigidiphilum</name>
    <dbReference type="NCBI Taxonomy" id="264736"/>
    <lineage>
        <taxon>Bacteria</taxon>
        <taxon>Pseudomonadati</taxon>
        <taxon>Pseudomonadota</taxon>
        <taxon>Gammaproteobacteria</taxon>
        <taxon>Vibrionales</taxon>
        <taxon>Vibrionaceae</taxon>
        <taxon>Photobacterium</taxon>
    </lineage>
</organism>
<dbReference type="RefSeq" id="WP_107245192.1">
    <property type="nucleotide sequence ID" value="NZ_PYMJ01000039.1"/>
</dbReference>
<sequence length="231" mass="25064">MRKTNLALLVAVVVSSPIALANYYPPAPVNSGNDNTDIYKNDVGNKDVDIDKTDSHDLYVDVDDSFNHESNYDTTTDTETNYTKNISRDYDNDTLTMKNVNNDESYYNQDNSDNSTVWKDTLNVTEDISWDINLEENHYVSTSYLSGYVTDNEVKYGGACCDGDGGSGGYGHGGGYNDDDGGMGGDFFVDQSNSMMDSFNGSSGISMAGQNAGNNSMLQQSASTNAVLVGY</sequence>
<dbReference type="AlphaFoldDB" id="A0A2T3J863"/>
<keyword evidence="3" id="KW-1185">Reference proteome</keyword>
<proteinExistence type="predicted"/>
<dbReference type="Proteomes" id="UP000240987">
    <property type="component" value="Unassembled WGS sequence"/>
</dbReference>
<feature type="chain" id="PRO_5015742207" evidence="1">
    <location>
        <begin position="22"/>
        <end position="231"/>
    </location>
</feature>
<feature type="signal peptide" evidence="1">
    <location>
        <begin position="1"/>
        <end position="21"/>
    </location>
</feature>
<protein>
    <submittedName>
        <fullName evidence="2">Uncharacterized protein</fullName>
    </submittedName>
</protein>
<gene>
    <name evidence="2" type="ORF">C9J12_25025</name>
</gene>
<keyword evidence="1" id="KW-0732">Signal</keyword>
<evidence type="ECO:0000256" key="1">
    <source>
        <dbReference type="SAM" id="SignalP"/>
    </source>
</evidence>
<name>A0A2T3J863_9GAMM</name>
<accession>A0A2T3J863</accession>
<evidence type="ECO:0000313" key="2">
    <source>
        <dbReference type="EMBL" id="PSU44937.1"/>
    </source>
</evidence>
<evidence type="ECO:0000313" key="3">
    <source>
        <dbReference type="Proteomes" id="UP000240987"/>
    </source>
</evidence>
<comment type="caution">
    <text evidence="2">The sequence shown here is derived from an EMBL/GenBank/DDBJ whole genome shotgun (WGS) entry which is preliminary data.</text>
</comment>